<sequence length="100" mass="11753">MKRSKHVPEEYRDYFQHEDNIEEIEETISHDNAFAEDTQKLYSLIKDLCERGEKVEFVACWAGTENIAPEIELYQRTTSNDLMIDFSSGRDATLKITFEK</sequence>
<dbReference type="AlphaFoldDB" id="A0A5B6TF81"/>
<organism evidence="1 2">
    <name type="scientific">Rufibacter hautae</name>
    <dbReference type="NCBI Taxonomy" id="2595005"/>
    <lineage>
        <taxon>Bacteria</taxon>
        <taxon>Pseudomonadati</taxon>
        <taxon>Bacteroidota</taxon>
        <taxon>Cytophagia</taxon>
        <taxon>Cytophagales</taxon>
        <taxon>Hymenobacteraceae</taxon>
        <taxon>Rufibacter</taxon>
    </lineage>
</organism>
<protein>
    <submittedName>
        <fullName evidence="1">Uncharacterized protein</fullName>
    </submittedName>
</protein>
<dbReference type="Proteomes" id="UP000324133">
    <property type="component" value="Unassembled WGS sequence"/>
</dbReference>
<evidence type="ECO:0000313" key="2">
    <source>
        <dbReference type="Proteomes" id="UP000324133"/>
    </source>
</evidence>
<dbReference type="EMBL" id="VKKY01000002">
    <property type="protein sequence ID" value="KAA3437930.1"/>
    <property type="molecule type" value="Genomic_DNA"/>
</dbReference>
<name>A0A5B6TF81_9BACT</name>
<comment type="caution">
    <text evidence="1">The sequence shown here is derived from an EMBL/GenBank/DDBJ whole genome shotgun (WGS) entry which is preliminary data.</text>
</comment>
<accession>A0A5B6TF81</accession>
<keyword evidence="2" id="KW-1185">Reference proteome</keyword>
<gene>
    <name evidence="1" type="ORF">FOA19_11645</name>
</gene>
<proteinExistence type="predicted"/>
<dbReference type="RefSeq" id="WP_149090993.1">
    <property type="nucleotide sequence ID" value="NZ_VKKY01000002.1"/>
</dbReference>
<evidence type="ECO:0000313" key="1">
    <source>
        <dbReference type="EMBL" id="KAA3437930.1"/>
    </source>
</evidence>
<reference evidence="1 2" key="1">
    <citation type="submission" date="2019-07" db="EMBL/GenBank/DDBJ databases">
        <title>Rufibacter sp. nov., isolated from lake sediment.</title>
        <authorList>
            <person name="Qu J.-H."/>
        </authorList>
    </citation>
    <scope>NUCLEOTIDE SEQUENCE [LARGE SCALE GENOMIC DNA]</scope>
    <source>
        <strain evidence="1 2">NBS58-1</strain>
    </source>
</reference>
<dbReference type="OrthoDB" id="9960967at2"/>